<feature type="compositionally biased region" description="Low complexity" evidence="2">
    <location>
        <begin position="564"/>
        <end position="574"/>
    </location>
</feature>
<reference evidence="3" key="1">
    <citation type="submission" date="2022-03" db="EMBL/GenBank/DDBJ databases">
        <authorList>
            <person name="Alioto T."/>
            <person name="Alioto T."/>
            <person name="Gomez Garrido J."/>
        </authorList>
    </citation>
    <scope>NUCLEOTIDE SEQUENCE</scope>
</reference>
<evidence type="ECO:0000256" key="1">
    <source>
        <dbReference type="SAM" id="Coils"/>
    </source>
</evidence>
<dbReference type="AlphaFoldDB" id="A0AAD1SX06"/>
<feature type="coiled-coil region" evidence="1">
    <location>
        <begin position="86"/>
        <end position="120"/>
    </location>
</feature>
<protein>
    <submittedName>
        <fullName evidence="3">Uncharacterized protein</fullName>
    </submittedName>
</protein>
<keyword evidence="1" id="KW-0175">Coiled coil</keyword>
<feature type="compositionally biased region" description="Acidic residues" evidence="2">
    <location>
        <begin position="587"/>
        <end position="618"/>
    </location>
</feature>
<feature type="compositionally biased region" description="Polar residues" evidence="2">
    <location>
        <begin position="454"/>
        <end position="464"/>
    </location>
</feature>
<feature type="compositionally biased region" description="Basic and acidic residues" evidence="2">
    <location>
        <begin position="645"/>
        <end position="662"/>
    </location>
</feature>
<evidence type="ECO:0000313" key="3">
    <source>
        <dbReference type="EMBL" id="CAH2311919.1"/>
    </source>
</evidence>
<sequence length="713" mass="81226">MKLNVPGVIQSISPIMSETGDVTPWIKADKMGDTLQQLLENDELSELPEKVRLKIEKAFSKNQRLITSLEATNETLKSDMEKIVNIETVHNQHIALESELTRIKEEIEEIKNNSIKTKKQIQKDMLQLFEEGKHLNEHVSSVHVPLVKLEESEFSDIFARIIEQQMQFLQRENNWLNKELQSKSDAILTIERLGMKVLEHLTNRKDEVVRVKEQLNFLRFSNEELQIQAKNLLIRLQEAESLEEHMKILRLSIDNLKKQVKEHIAKLKEIASQADQAKILRFSDNLQKQVDKLMNKLKQIFETIIKKENESKILCEHLQLSLTNLVKDVKDRLTNKDPSCLEIGENEETTKALLEPEWKTLQPIEDTAALNKITKEVEDCIDNIIFQGKKIISIQKEERAKQKDSHHEQYNEVKEPAKVEKETHVLTNIHDSAEDEVCSKSSSSDTEPSPIMSASRNTSPGNKLQPSARVFPRISLSSPSFQTPRRVTFMLESEEGNSSLLMSERKHKHAVETESQSSKDLNLYGFIKSNRKRTRIWKGTPKFLMVKHPRNKASAEYVLDGTLQSSGQSTQSLLVTPPKRDNVIVIDSEEIDENDTQESEEYDTEVDIDTDPFNDSEDSDKGNGSGDDTNEGGDAMGAYSTNHTTEAEERSPTDSGYERATDGDQTGANGSTQEEHLSNFAQLTPIHPQSLQRPLEAFHTSSEDYNAPEEVEI</sequence>
<accession>A0AAD1SX06</accession>
<feature type="coiled-coil region" evidence="1">
    <location>
        <begin position="222"/>
        <end position="310"/>
    </location>
</feature>
<keyword evidence="4" id="KW-1185">Reference proteome</keyword>
<name>A0AAD1SX06_PELCU</name>
<feature type="compositionally biased region" description="Low complexity" evidence="2">
    <location>
        <begin position="439"/>
        <end position="453"/>
    </location>
</feature>
<evidence type="ECO:0000256" key="2">
    <source>
        <dbReference type="SAM" id="MobiDB-lite"/>
    </source>
</evidence>
<feature type="region of interest" description="Disordered" evidence="2">
    <location>
        <begin position="429"/>
        <end position="464"/>
    </location>
</feature>
<proteinExistence type="predicted"/>
<dbReference type="EMBL" id="OW240919">
    <property type="protein sequence ID" value="CAH2311919.1"/>
    <property type="molecule type" value="Genomic_DNA"/>
</dbReference>
<organism evidence="3 4">
    <name type="scientific">Pelobates cultripes</name>
    <name type="common">Western spadefoot toad</name>
    <dbReference type="NCBI Taxonomy" id="61616"/>
    <lineage>
        <taxon>Eukaryota</taxon>
        <taxon>Metazoa</taxon>
        <taxon>Chordata</taxon>
        <taxon>Craniata</taxon>
        <taxon>Vertebrata</taxon>
        <taxon>Euteleostomi</taxon>
        <taxon>Amphibia</taxon>
        <taxon>Batrachia</taxon>
        <taxon>Anura</taxon>
        <taxon>Pelobatoidea</taxon>
        <taxon>Pelobatidae</taxon>
        <taxon>Pelobates</taxon>
    </lineage>
</organism>
<feature type="compositionally biased region" description="Polar residues" evidence="2">
    <location>
        <begin position="663"/>
        <end position="672"/>
    </location>
</feature>
<feature type="coiled-coil region" evidence="1">
    <location>
        <begin position="159"/>
        <end position="186"/>
    </location>
</feature>
<gene>
    <name evidence="3" type="ORF">PECUL_23A016424</name>
</gene>
<feature type="compositionally biased region" description="Polar residues" evidence="2">
    <location>
        <begin position="679"/>
        <end position="692"/>
    </location>
</feature>
<feature type="region of interest" description="Disordered" evidence="2">
    <location>
        <begin position="564"/>
        <end position="713"/>
    </location>
</feature>
<dbReference type="Proteomes" id="UP001295444">
    <property type="component" value="Chromosome 08"/>
</dbReference>
<evidence type="ECO:0000313" key="4">
    <source>
        <dbReference type="Proteomes" id="UP001295444"/>
    </source>
</evidence>